<evidence type="ECO:0000256" key="6">
    <source>
        <dbReference type="ARBA" id="ARBA00022917"/>
    </source>
</evidence>
<evidence type="ECO:0000313" key="12">
    <source>
        <dbReference type="EMBL" id="OGD57037.1"/>
    </source>
</evidence>
<protein>
    <recommendedName>
        <fullName evidence="9">Tyrosine--tRNA ligase</fullName>
        <ecNumber evidence="9">6.1.1.1</ecNumber>
    </recommendedName>
    <alternativeName>
        <fullName evidence="9">Tyrosyl-tRNA synthetase</fullName>
        <shortName evidence="9">TyrRS</shortName>
    </alternativeName>
</protein>
<comment type="subunit">
    <text evidence="9">Homodimer.</text>
</comment>
<evidence type="ECO:0000256" key="1">
    <source>
        <dbReference type="ARBA" id="ARBA00022490"/>
    </source>
</evidence>
<dbReference type="GO" id="GO:0003723">
    <property type="term" value="F:RNA binding"/>
    <property type="evidence" value="ECO:0007669"/>
    <property type="project" value="UniProtKB-KW"/>
</dbReference>
<dbReference type="Gene3D" id="3.10.290.10">
    <property type="entry name" value="RNA-binding S4 domain"/>
    <property type="match status" value="1"/>
</dbReference>
<organism evidence="12 13">
    <name type="scientific">Candidatus Berkelbacteria bacterium RBG_13_40_8</name>
    <dbReference type="NCBI Taxonomy" id="1797467"/>
    <lineage>
        <taxon>Bacteria</taxon>
        <taxon>Candidatus Berkelbacteria</taxon>
    </lineage>
</organism>
<keyword evidence="7 9" id="KW-0030">Aminoacyl-tRNA synthetase</keyword>
<feature type="short sequence motif" description="'HIGH' region" evidence="9">
    <location>
        <begin position="38"/>
        <end position="47"/>
    </location>
</feature>
<keyword evidence="4 9" id="KW-0067">ATP-binding</keyword>
<proteinExistence type="inferred from homology"/>
<evidence type="ECO:0000259" key="11">
    <source>
        <dbReference type="SMART" id="SM00363"/>
    </source>
</evidence>
<dbReference type="InterPro" id="IPR001412">
    <property type="entry name" value="aa-tRNA-synth_I_CS"/>
</dbReference>
<evidence type="ECO:0000256" key="4">
    <source>
        <dbReference type="ARBA" id="ARBA00022840"/>
    </source>
</evidence>
<dbReference type="InterPro" id="IPR002305">
    <property type="entry name" value="aa-tRNA-synth_Ic"/>
</dbReference>
<dbReference type="InterPro" id="IPR024088">
    <property type="entry name" value="Tyr-tRNA-ligase_bac-type"/>
</dbReference>
<evidence type="ECO:0000313" key="13">
    <source>
        <dbReference type="Proteomes" id="UP000178764"/>
    </source>
</evidence>
<dbReference type="PROSITE" id="PS50889">
    <property type="entry name" value="S4"/>
    <property type="match status" value="1"/>
</dbReference>
<reference evidence="12 13" key="1">
    <citation type="journal article" date="2016" name="Nat. Commun.">
        <title>Thousands of microbial genomes shed light on interconnected biogeochemical processes in an aquifer system.</title>
        <authorList>
            <person name="Anantharaman K."/>
            <person name="Brown C.T."/>
            <person name="Hug L.A."/>
            <person name="Sharon I."/>
            <person name="Castelle C.J."/>
            <person name="Probst A.J."/>
            <person name="Thomas B.C."/>
            <person name="Singh A."/>
            <person name="Wilkins M.J."/>
            <person name="Karaoz U."/>
            <person name="Brodie E.L."/>
            <person name="Williams K.H."/>
            <person name="Hubbard S.S."/>
            <person name="Banfield J.F."/>
        </authorList>
    </citation>
    <scope>NUCLEOTIDE SEQUENCE [LARGE SCALE GENOMIC DNA]</scope>
</reference>
<dbReference type="PANTHER" id="PTHR11766">
    <property type="entry name" value="TYROSYL-TRNA SYNTHETASE"/>
    <property type="match status" value="1"/>
</dbReference>
<comment type="catalytic activity">
    <reaction evidence="8 9">
        <text>tRNA(Tyr) + L-tyrosine + ATP = L-tyrosyl-tRNA(Tyr) + AMP + diphosphate + H(+)</text>
        <dbReference type="Rhea" id="RHEA:10220"/>
        <dbReference type="Rhea" id="RHEA-COMP:9706"/>
        <dbReference type="Rhea" id="RHEA-COMP:9707"/>
        <dbReference type="ChEBI" id="CHEBI:15378"/>
        <dbReference type="ChEBI" id="CHEBI:30616"/>
        <dbReference type="ChEBI" id="CHEBI:33019"/>
        <dbReference type="ChEBI" id="CHEBI:58315"/>
        <dbReference type="ChEBI" id="CHEBI:78442"/>
        <dbReference type="ChEBI" id="CHEBI:78536"/>
        <dbReference type="ChEBI" id="CHEBI:456215"/>
        <dbReference type="EC" id="6.1.1.1"/>
    </reaction>
</comment>
<dbReference type="InterPro" id="IPR014729">
    <property type="entry name" value="Rossmann-like_a/b/a_fold"/>
</dbReference>
<feature type="short sequence motif" description="'KMSKS' region" evidence="9">
    <location>
        <begin position="222"/>
        <end position="226"/>
    </location>
</feature>
<dbReference type="GO" id="GO:0006437">
    <property type="term" value="P:tyrosyl-tRNA aminoacylation"/>
    <property type="evidence" value="ECO:0007669"/>
    <property type="project" value="UniProtKB-UniRule"/>
</dbReference>
<dbReference type="AlphaFoldDB" id="A0A1F5DPE3"/>
<dbReference type="InterPro" id="IPR036986">
    <property type="entry name" value="S4_RNA-bd_sf"/>
</dbReference>
<keyword evidence="1 9" id="KW-0963">Cytoplasm</keyword>
<dbReference type="Gene3D" id="3.40.50.620">
    <property type="entry name" value="HUPs"/>
    <property type="match status" value="1"/>
</dbReference>
<gene>
    <name evidence="9" type="primary">tyrS</name>
    <name evidence="12" type="ORF">A2V71_00285</name>
</gene>
<dbReference type="EC" id="6.1.1.1" evidence="9"/>
<keyword evidence="6 9" id="KW-0648">Protein biosynthesis</keyword>
<dbReference type="InterPro" id="IPR024108">
    <property type="entry name" value="Tyr-tRNA-ligase_bac_2"/>
</dbReference>
<dbReference type="GO" id="GO:0005829">
    <property type="term" value="C:cytosol"/>
    <property type="evidence" value="ECO:0007669"/>
    <property type="project" value="TreeGrafter"/>
</dbReference>
<dbReference type="PROSITE" id="PS00178">
    <property type="entry name" value="AA_TRNA_LIGASE_I"/>
    <property type="match status" value="1"/>
</dbReference>
<feature type="binding site" evidence="9">
    <location>
        <position position="225"/>
    </location>
    <ligand>
        <name>ATP</name>
        <dbReference type="ChEBI" id="CHEBI:30616"/>
    </ligand>
</feature>
<dbReference type="Pfam" id="PF00579">
    <property type="entry name" value="tRNA-synt_1b"/>
    <property type="match status" value="1"/>
</dbReference>
<dbReference type="CDD" id="cd00805">
    <property type="entry name" value="TyrRS_core"/>
    <property type="match status" value="1"/>
</dbReference>
<comment type="function">
    <text evidence="9">Catalyzes the attachment of tyrosine to tRNA(Tyr) in a two-step reaction: tyrosine is first activated by ATP to form Tyr-AMP and then transferred to the acceptor end of tRNA(Tyr).</text>
</comment>
<keyword evidence="5 10" id="KW-0694">RNA-binding</keyword>
<sequence length="396" mass="45628">MSIDELLTRGVEEIIVRESLEKKLKSGKKLRIKFGIDPTSADLHLGHTIALRKLKQFQDLDHKIILIIGDYTATIGDPSARKEARKMLSKDEVQSNMKSYLDQVGKILDLDKTEIHYNSEWYDKKDSMFLFDLSSKVTIQRVLKRDDFQKRLTHDQDINMLETIYPLLQGYDSVEVRADLELGGTDQKFNLLMGRKIQKAFGQEPQDIMTVWLLEGTDGVHKMSKSFGNYISMSEEPNQMYGKVMSIPDELIVKYFRLLTDVPNGEVDEMLKRFRKQVSESFNPREEKARLAFEIVRLNHSKDDAKKAAGEFDRVFKNKEKPEEMPVKNINVSECRIDDLLMKCELATSKAEAKRLVGQGGVEVAGEKITDPFKTIEIKDEMIIQVGKRRFVKIKK</sequence>
<dbReference type="Gene3D" id="1.10.240.10">
    <property type="entry name" value="Tyrosyl-Transfer RNA Synthetase"/>
    <property type="match status" value="1"/>
</dbReference>
<feature type="domain" description="RNA-binding S4" evidence="11">
    <location>
        <begin position="335"/>
        <end position="393"/>
    </location>
</feature>
<name>A0A1F5DPE3_9BACT</name>
<comment type="subcellular location">
    <subcellularLocation>
        <location evidence="9">Cytoplasm</location>
    </subcellularLocation>
</comment>
<dbReference type="PRINTS" id="PR01040">
    <property type="entry name" value="TRNASYNTHTYR"/>
</dbReference>
<dbReference type="SUPFAM" id="SSF52374">
    <property type="entry name" value="Nucleotidylyl transferase"/>
    <property type="match status" value="1"/>
</dbReference>
<accession>A0A1F5DPE3</accession>
<keyword evidence="2 9" id="KW-0436">Ligase</keyword>
<comment type="caution">
    <text evidence="12">The sequence shown here is derived from an EMBL/GenBank/DDBJ whole genome shotgun (WGS) entry which is preliminary data.</text>
</comment>
<dbReference type="CDD" id="cd00165">
    <property type="entry name" value="S4"/>
    <property type="match status" value="1"/>
</dbReference>
<dbReference type="InterPro" id="IPR002307">
    <property type="entry name" value="Tyr-tRNA-ligase"/>
</dbReference>
<dbReference type="HAMAP" id="MF_02007">
    <property type="entry name" value="Tyr_tRNA_synth_type2"/>
    <property type="match status" value="1"/>
</dbReference>
<evidence type="ECO:0000256" key="3">
    <source>
        <dbReference type="ARBA" id="ARBA00022741"/>
    </source>
</evidence>
<dbReference type="PANTHER" id="PTHR11766:SF1">
    <property type="entry name" value="TYROSINE--TRNA LIGASE"/>
    <property type="match status" value="1"/>
</dbReference>
<dbReference type="EMBL" id="MEZT01000007">
    <property type="protein sequence ID" value="OGD57037.1"/>
    <property type="molecule type" value="Genomic_DNA"/>
</dbReference>
<comment type="similarity">
    <text evidence="9">Belongs to the class-I aminoacyl-tRNA synthetase family. TyrS type 2 subfamily.</text>
</comment>
<dbReference type="Pfam" id="PF22421">
    <property type="entry name" value="SYY_C-terminal"/>
    <property type="match status" value="1"/>
</dbReference>
<dbReference type="InterPro" id="IPR002942">
    <property type="entry name" value="S4_RNA-bd"/>
</dbReference>
<dbReference type="Proteomes" id="UP000178764">
    <property type="component" value="Unassembled WGS sequence"/>
</dbReference>
<evidence type="ECO:0000256" key="7">
    <source>
        <dbReference type="ARBA" id="ARBA00023146"/>
    </source>
</evidence>
<keyword evidence="3 9" id="KW-0547">Nucleotide-binding</keyword>
<dbReference type="InterPro" id="IPR054608">
    <property type="entry name" value="SYY-like_C"/>
</dbReference>
<evidence type="ECO:0000256" key="10">
    <source>
        <dbReference type="PROSITE-ProRule" id="PRU00182"/>
    </source>
</evidence>
<dbReference type="SUPFAM" id="SSF55174">
    <property type="entry name" value="Alpha-L RNA-binding motif"/>
    <property type="match status" value="1"/>
</dbReference>
<dbReference type="GO" id="GO:0004831">
    <property type="term" value="F:tyrosine-tRNA ligase activity"/>
    <property type="evidence" value="ECO:0007669"/>
    <property type="project" value="UniProtKB-UniRule"/>
</dbReference>
<dbReference type="SMART" id="SM00363">
    <property type="entry name" value="S4"/>
    <property type="match status" value="1"/>
</dbReference>
<dbReference type="NCBIfam" id="TIGR00234">
    <property type="entry name" value="tyrS"/>
    <property type="match status" value="1"/>
</dbReference>
<dbReference type="GO" id="GO:0005524">
    <property type="term" value="F:ATP binding"/>
    <property type="evidence" value="ECO:0007669"/>
    <property type="project" value="UniProtKB-UniRule"/>
</dbReference>
<evidence type="ECO:0000256" key="5">
    <source>
        <dbReference type="ARBA" id="ARBA00022884"/>
    </source>
</evidence>
<evidence type="ECO:0000256" key="8">
    <source>
        <dbReference type="ARBA" id="ARBA00048248"/>
    </source>
</evidence>
<evidence type="ECO:0000256" key="2">
    <source>
        <dbReference type="ARBA" id="ARBA00022598"/>
    </source>
</evidence>
<evidence type="ECO:0000256" key="9">
    <source>
        <dbReference type="HAMAP-Rule" id="MF_02007"/>
    </source>
</evidence>